<dbReference type="GO" id="GO:0005829">
    <property type="term" value="C:cytosol"/>
    <property type="evidence" value="ECO:0007669"/>
    <property type="project" value="TreeGrafter"/>
</dbReference>
<evidence type="ECO:0000313" key="4">
    <source>
        <dbReference type="EMBL" id="CAD2198384.1"/>
    </source>
</evidence>
<sequence>MSCTKKINENSPLALNSALSIFTVPPTNVSVVRSFFREILPLSTITQDSPYLFRLFSDNLWTDLSRTYLYLELSIEKLGQDNKWSPIVATDTSIAPIQGIGQTFVQQLKVTVGNTEVYDSGTLYPFKAYITNELSFPDNVKSNFLASIGYYKCDKHDDSTDSGFQKRCSLFANGKHTQFLSRLDFDLGNQELFLLNNLDVNFNIYRSKNSFALQRLNATDEVQYRLYVHDVKLFVKMIEVQPSLNMNIYKTLESKPATYAVRKTEIKSTFLTAGRTEIEYNAFSASIPRRITVALISNKAFNGDFGLSPFNFQPYDLRDISVHTGGHIFPLVAYKLKFKNNLFVRAFVDMYEALGVANSDRSIDISMDKFKNGWTFFVIPLTSTLDDSCGFELLRSGTTSIRLEFNTPIPAGGVEMIVLGEFDQMLMIDYNRHIVSDSNLG</sequence>
<reference evidence="1 6" key="1">
    <citation type="submission" date="2020-08" db="EMBL/GenBank/DDBJ databases">
        <authorList>
            <person name="Koutsovoulos G."/>
            <person name="Danchin GJ E."/>
        </authorList>
    </citation>
    <scope>NUCLEOTIDE SEQUENCE [LARGE SCALE GENOMIC DNA]</scope>
</reference>
<comment type="caution">
    <text evidence="1">The sequence shown here is derived from an EMBL/GenBank/DDBJ whole genome shotgun (WGS) entry which is preliminary data.</text>
</comment>
<evidence type="ECO:0000313" key="3">
    <source>
        <dbReference type="EMBL" id="CAD2195567.1"/>
    </source>
</evidence>
<dbReference type="PANTHER" id="PTHR23409:SF21">
    <property type="entry name" value="CAPSID PROTEIN"/>
    <property type="match status" value="1"/>
</dbReference>
<dbReference type="EMBL" id="CAJEWN010001555">
    <property type="protein sequence ID" value="CAD2198384.1"/>
    <property type="molecule type" value="Genomic_DNA"/>
</dbReference>
<name>A0A6V7TT62_MELEN</name>
<evidence type="ECO:0000313" key="6">
    <source>
        <dbReference type="Proteomes" id="UP000580250"/>
    </source>
</evidence>
<accession>A0A6V7TT62</accession>
<dbReference type="OrthoDB" id="5870771at2759"/>
<gene>
    <name evidence="2" type="ORF">MENT_LOCUS32638</name>
    <name evidence="1" type="ORF">MENT_LOCUS4082</name>
    <name evidence="3" type="ORF">MENT_LOCUS48668</name>
    <name evidence="4" type="ORF">MENT_LOCUS51697</name>
    <name evidence="5" type="ORF">MENT_LOCUS57013</name>
</gene>
<dbReference type="GO" id="GO:0004748">
    <property type="term" value="F:ribonucleoside-diphosphate reductase activity, thioredoxin disulfide as acceptor"/>
    <property type="evidence" value="ECO:0007669"/>
    <property type="project" value="TreeGrafter"/>
</dbReference>
<dbReference type="AlphaFoldDB" id="A0A6V7TT62"/>
<organism evidence="1 6">
    <name type="scientific">Meloidogyne enterolobii</name>
    <name type="common">Root-knot nematode worm</name>
    <name type="synonym">Meloidogyne mayaguensis</name>
    <dbReference type="NCBI Taxonomy" id="390850"/>
    <lineage>
        <taxon>Eukaryota</taxon>
        <taxon>Metazoa</taxon>
        <taxon>Ecdysozoa</taxon>
        <taxon>Nematoda</taxon>
        <taxon>Chromadorea</taxon>
        <taxon>Rhabditida</taxon>
        <taxon>Tylenchina</taxon>
        <taxon>Tylenchomorpha</taxon>
        <taxon>Tylenchoidea</taxon>
        <taxon>Meloidogynidae</taxon>
        <taxon>Meloidogyninae</taxon>
        <taxon>Meloidogyne</taxon>
    </lineage>
</organism>
<dbReference type="EMBL" id="CAJEWN010002368">
    <property type="protein sequence ID" value="CAD2203330.1"/>
    <property type="molecule type" value="Genomic_DNA"/>
</dbReference>
<protein>
    <submittedName>
        <fullName evidence="1">Uncharacterized protein</fullName>
    </submittedName>
</protein>
<dbReference type="EMBL" id="CAJEWN010000013">
    <property type="protein sequence ID" value="CAD2133560.1"/>
    <property type="molecule type" value="Genomic_DNA"/>
</dbReference>
<dbReference type="EMBL" id="CAJEWN010000373">
    <property type="protein sequence ID" value="CAD2180559.1"/>
    <property type="molecule type" value="Genomic_DNA"/>
</dbReference>
<proteinExistence type="predicted"/>
<dbReference type="Proteomes" id="UP000580250">
    <property type="component" value="Unassembled WGS sequence"/>
</dbReference>
<evidence type="ECO:0000313" key="2">
    <source>
        <dbReference type="EMBL" id="CAD2180559.1"/>
    </source>
</evidence>
<dbReference type="EMBL" id="CAJEWN010001226">
    <property type="protein sequence ID" value="CAD2195567.1"/>
    <property type="molecule type" value="Genomic_DNA"/>
</dbReference>
<dbReference type="GO" id="GO:0009263">
    <property type="term" value="P:deoxyribonucleotide biosynthetic process"/>
    <property type="evidence" value="ECO:0007669"/>
    <property type="project" value="InterPro"/>
</dbReference>
<evidence type="ECO:0000313" key="1">
    <source>
        <dbReference type="EMBL" id="CAD2133560.1"/>
    </source>
</evidence>
<evidence type="ECO:0000313" key="5">
    <source>
        <dbReference type="EMBL" id="CAD2203330.1"/>
    </source>
</evidence>
<dbReference type="PANTHER" id="PTHR23409">
    <property type="entry name" value="RIBONUCLEOSIDE-DIPHOSPHATE REDUCTASE SMALL CHAIN"/>
    <property type="match status" value="1"/>
</dbReference>
<dbReference type="InterPro" id="IPR000358">
    <property type="entry name" value="RNR_small_fam"/>
</dbReference>